<evidence type="ECO:0000256" key="1">
    <source>
        <dbReference type="SAM" id="MobiDB-lite"/>
    </source>
</evidence>
<gene>
    <name evidence="2" type="ORF">P0O24_08535</name>
</gene>
<evidence type="ECO:0000313" key="2">
    <source>
        <dbReference type="EMBL" id="MDF0593628.1"/>
    </source>
</evidence>
<comment type="caution">
    <text evidence="2">The sequence shown here is derived from an EMBL/GenBank/DDBJ whole genome shotgun (WGS) entry which is preliminary data.</text>
</comment>
<dbReference type="EMBL" id="JARFPL010000025">
    <property type="protein sequence ID" value="MDF0593628.1"/>
    <property type="molecule type" value="Genomic_DNA"/>
</dbReference>
<sequence>MAEEKKTKEEEVEVEPIRPGEERGGGSKKKGKGGRLLDTCV</sequence>
<accession>A0ABT5XFX5</accession>
<protein>
    <submittedName>
        <fullName evidence="2">Uncharacterized protein</fullName>
    </submittedName>
</protein>
<proteinExistence type="predicted"/>
<feature type="region of interest" description="Disordered" evidence="1">
    <location>
        <begin position="1"/>
        <end position="41"/>
    </location>
</feature>
<reference evidence="2 3" key="1">
    <citation type="submission" date="2023-03" db="EMBL/GenBank/DDBJ databases">
        <title>Whole genome sequencing of Methanotrichaceae archaeon M04Ac.</title>
        <authorList>
            <person name="Khomyakova M.A."/>
            <person name="Merkel A.Y."/>
            <person name="Slobodkin A.I."/>
        </authorList>
    </citation>
    <scope>NUCLEOTIDE SEQUENCE [LARGE SCALE GENOMIC DNA]</scope>
    <source>
        <strain evidence="2 3">M04Ac</strain>
    </source>
</reference>
<keyword evidence="3" id="KW-1185">Reference proteome</keyword>
<feature type="compositionally biased region" description="Basic and acidic residues" evidence="1">
    <location>
        <begin position="1"/>
        <end position="25"/>
    </location>
</feature>
<name>A0ABT5XFX5_9EURY</name>
<dbReference type="Proteomes" id="UP001215956">
    <property type="component" value="Unassembled WGS sequence"/>
</dbReference>
<dbReference type="RefSeq" id="WP_316969332.1">
    <property type="nucleotide sequence ID" value="NZ_JARFPL010000025.1"/>
</dbReference>
<evidence type="ECO:0000313" key="3">
    <source>
        <dbReference type="Proteomes" id="UP001215956"/>
    </source>
</evidence>
<organism evidence="2 3">
    <name type="scientific">Candidatus Methanocrinis alkalitolerans</name>
    <dbReference type="NCBI Taxonomy" id="3033395"/>
    <lineage>
        <taxon>Archaea</taxon>
        <taxon>Methanobacteriati</taxon>
        <taxon>Methanobacteriota</taxon>
        <taxon>Stenosarchaea group</taxon>
        <taxon>Methanomicrobia</taxon>
        <taxon>Methanotrichales</taxon>
        <taxon>Methanotrichaceae</taxon>
        <taxon>Methanocrinis</taxon>
    </lineage>
</organism>